<dbReference type="SUPFAM" id="SSF57701">
    <property type="entry name" value="Zn2/Cys6 DNA-binding domain"/>
    <property type="match status" value="1"/>
</dbReference>
<dbReference type="OrthoDB" id="39175at2759"/>
<dbReference type="InterPro" id="IPR036864">
    <property type="entry name" value="Zn2-C6_fun-type_DNA-bd_sf"/>
</dbReference>
<dbReference type="AlphaFoldDB" id="A0A0D2U1Y9"/>
<dbReference type="InterPro" id="IPR001138">
    <property type="entry name" value="Zn2Cys6_DnaBD"/>
</dbReference>
<dbReference type="InParanoid" id="A0A0D2U1Y9"/>
<feature type="region of interest" description="Disordered" evidence="1">
    <location>
        <begin position="522"/>
        <end position="544"/>
    </location>
</feature>
<protein>
    <recommendedName>
        <fullName evidence="2">Zn(2)-C6 fungal-type domain-containing protein</fullName>
    </recommendedName>
</protein>
<dbReference type="SMART" id="SM00066">
    <property type="entry name" value="GAL4"/>
    <property type="match status" value="1"/>
</dbReference>
<feature type="region of interest" description="Disordered" evidence="1">
    <location>
        <begin position="597"/>
        <end position="632"/>
    </location>
</feature>
<keyword evidence="4" id="KW-1185">Reference proteome</keyword>
<dbReference type="Proteomes" id="UP000008743">
    <property type="component" value="Unassembled WGS sequence"/>
</dbReference>
<evidence type="ECO:0000256" key="1">
    <source>
        <dbReference type="SAM" id="MobiDB-lite"/>
    </source>
</evidence>
<feature type="compositionally biased region" description="Polar residues" evidence="1">
    <location>
        <begin position="607"/>
        <end position="624"/>
    </location>
</feature>
<organism evidence="3 4">
    <name type="scientific">Capsaspora owczarzaki (strain ATCC 30864)</name>
    <dbReference type="NCBI Taxonomy" id="595528"/>
    <lineage>
        <taxon>Eukaryota</taxon>
        <taxon>Filasterea</taxon>
        <taxon>Capsaspora</taxon>
    </lineage>
</organism>
<dbReference type="PANTHER" id="PTHR47431:SF1">
    <property type="entry name" value="ZN(II)2CYS6 TRANSCRIPTION FACTOR (EUROFUNG)"/>
    <property type="match status" value="1"/>
</dbReference>
<dbReference type="RefSeq" id="XP_004365615.1">
    <property type="nucleotide sequence ID" value="XM_004365558.2"/>
</dbReference>
<dbReference type="PANTHER" id="PTHR47431">
    <property type="entry name" value="ZN(II)2CYS6 TRANSCRIPTION FACTOR (EUROFUNG)-RELATED"/>
    <property type="match status" value="1"/>
</dbReference>
<dbReference type="CDD" id="cd00067">
    <property type="entry name" value="GAL4"/>
    <property type="match status" value="1"/>
</dbReference>
<accession>A0A0D2U1Y9</accession>
<name>A0A0D2U1Y9_CAPO3</name>
<dbReference type="GO" id="GO:0008270">
    <property type="term" value="F:zinc ion binding"/>
    <property type="evidence" value="ECO:0007669"/>
    <property type="project" value="InterPro"/>
</dbReference>
<dbReference type="EMBL" id="KE346360">
    <property type="protein sequence ID" value="KJE89231.1"/>
    <property type="molecule type" value="Genomic_DNA"/>
</dbReference>
<dbReference type="Gene3D" id="4.10.240.10">
    <property type="entry name" value="Zn(2)-C6 fungal-type DNA-binding domain"/>
    <property type="match status" value="1"/>
</dbReference>
<proteinExistence type="predicted"/>
<evidence type="ECO:0000313" key="4">
    <source>
        <dbReference type="Proteomes" id="UP000008743"/>
    </source>
</evidence>
<reference evidence="4" key="1">
    <citation type="submission" date="2011-02" db="EMBL/GenBank/DDBJ databases">
        <title>The Genome Sequence of Capsaspora owczarzaki ATCC 30864.</title>
        <authorList>
            <person name="Russ C."/>
            <person name="Cuomo C."/>
            <person name="Burger G."/>
            <person name="Gray M.W."/>
            <person name="Holland P.W.H."/>
            <person name="King N."/>
            <person name="Lang F.B.F."/>
            <person name="Roger A.J."/>
            <person name="Ruiz-Trillo I."/>
            <person name="Young S.K."/>
            <person name="Zeng Q."/>
            <person name="Gargeya S."/>
            <person name="Alvarado L."/>
            <person name="Berlin A."/>
            <person name="Chapman S.B."/>
            <person name="Chen Z."/>
            <person name="Freedman E."/>
            <person name="Gellesch M."/>
            <person name="Goldberg J."/>
            <person name="Griggs A."/>
            <person name="Gujja S."/>
            <person name="Heilman E."/>
            <person name="Heiman D."/>
            <person name="Howarth C."/>
            <person name="Mehta T."/>
            <person name="Neiman D."/>
            <person name="Pearson M."/>
            <person name="Roberts A."/>
            <person name="Saif S."/>
            <person name="Shea T."/>
            <person name="Shenoy N."/>
            <person name="Sisk P."/>
            <person name="Stolte C."/>
            <person name="Sykes S."/>
            <person name="White J."/>
            <person name="Yandava C."/>
            <person name="Haas B."/>
            <person name="Nusbaum C."/>
            <person name="Birren B."/>
        </authorList>
    </citation>
    <scope>NUCLEOTIDE SEQUENCE</scope>
    <source>
        <strain evidence="4">ATCC 30864</strain>
    </source>
</reference>
<dbReference type="Pfam" id="PF00172">
    <property type="entry name" value="Zn_clus"/>
    <property type="match status" value="1"/>
</dbReference>
<evidence type="ECO:0000259" key="2">
    <source>
        <dbReference type="PROSITE" id="PS50048"/>
    </source>
</evidence>
<feature type="compositionally biased region" description="Low complexity" evidence="1">
    <location>
        <begin position="525"/>
        <end position="544"/>
    </location>
</feature>
<dbReference type="PROSITE" id="PS50048">
    <property type="entry name" value="ZN2_CY6_FUNGAL_2"/>
    <property type="match status" value="1"/>
</dbReference>
<sequence length="1016" mass="108260">MPPKLISNACSACQTRHRRCDGVKPVCTPCQLKGWSDRCQFVPGNKRGPKKQTDSELSFDGAAAATGGAVVDFGHNGARHHGGGIEKRRPLGSSLPLPVATAAVATAHRGHVQTSVVAAAAAADAPSPPSSPLVSTHHLVSQIRQLQDQILLMQQTLLKAPPGVVDGTQQLASTAQPALLLRPSVEFASPSPLSVQPYSLLDQNSNLLQQAHDSDSQDLVEPASQHLRATVAVAPIMHELERSFARMYFSDIADVYYNCVALGTPLMPRHVMQLIIEQSCDDIQEDDGNDDNPLHPLVPHRGRFSREAVALLRAIHLLCLQRIGRKEAALKQLKALDVAISSMFGRLHQSRDLAAALIITAYYLFGEGEIAMARAYLKHASSHLQHSPIDTSTALTCPRTASDNPAAPAAASSSPPVVEQSKFSKIYHCVAMVVAENVFEQVDKMRDNFAWYAASAEAAAAHASDTTHHWVSPHLVALTLQNPVHPKQAATTAAGPAMDLDSVKRVLDSSPFPLSSHLTASDGHSLAPSSLSTSSSTSSSSSSTFSSSAAALSSSLATSGAPLAPALEVTDAAISVTHSLEVIIDGLFGMRLAPSDATSDKHRHVDSAQSKNAQSLPTSSTGSLPASDEDEAEQRTILNTTYHMLLNGMKLHLLYLRCGHNPSQFHVHDAAANNYPQGTTISPYSSPIGDGHEPLDTVIGTASSPASSFQSLHASEYGRGAVYPEHHQPHQQRNLPNNHSSNLPFFLLPTTARPSYPELDARLLSYAVRCADAIVQCTQAKCFAKCPAPVHESVALAARVYLQSIDTFWTGDESDSIPSSWISGLEDCQHALQLLSARYSLIQLHHRRLLDLVAVRLQSFGQARGARPGVSTTPASSNMAAPTTALSISEDVADVVTTALTNDLAADEGVTPDWLGRVANRVDPAALLHQLSEDSNAAALASTSFLEVDDVLELFMSDVAGAHPNLGLGFANNWQFHDANQELLSHNTPDDVASVLSADAVRHLLLSPATSLPTSL</sequence>
<feature type="domain" description="Zn(2)-C6 fungal-type" evidence="2">
    <location>
        <begin position="9"/>
        <end position="41"/>
    </location>
</feature>
<gene>
    <name evidence="3" type="ORF">CAOG_000744</name>
</gene>
<evidence type="ECO:0000313" key="3">
    <source>
        <dbReference type="EMBL" id="KJE89231.1"/>
    </source>
</evidence>
<dbReference type="GO" id="GO:0000981">
    <property type="term" value="F:DNA-binding transcription factor activity, RNA polymerase II-specific"/>
    <property type="evidence" value="ECO:0007669"/>
    <property type="project" value="InterPro"/>
</dbReference>